<protein>
    <recommendedName>
        <fullName evidence="3">Oxidoreductase</fullName>
    </recommendedName>
</protein>
<dbReference type="EMBL" id="AP012057">
    <property type="protein sequence ID" value="BAN00325.1"/>
    <property type="molecule type" value="Genomic_DNA"/>
</dbReference>
<dbReference type="Gene3D" id="3.40.50.720">
    <property type="entry name" value="NAD(P)-binding Rossmann-like Domain"/>
    <property type="match status" value="1"/>
</dbReference>
<keyword evidence="2" id="KW-1185">Reference proteome</keyword>
<dbReference type="SUPFAM" id="SSF51735">
    <property type="entry name" value="NAD(P)-binding Rossmann-fold domains"/>
    <property type="match status" value="1"/>
</dbReference>
<sequence>MNVVFPPDSPTIGLVGVGVVGGRVRQRVGTIRPDARVVSIDTRQIDVGTSPLIDGLDAVILAHPGPHHPVARRFLQRGVPVVSIGDQIDDVRALLDLGALAVEHDVALVVGAGMSPGLVALLARHLAGSFATVDEVHVSIHGTAGPACARQHHRALAGTATNLHDGAEITAVAGTGRLLSWFPEPVGAYDCYLAEVPAPLIIRRAMPEVERVQARLSANRRDRLTSRLPMLKRPHREGGVGALRVEVRGNDHDGGRLTLIGGIAELVGTAATATALAFTDLVLDGELAPGLVVPGEARLDTKRLLRSIERLGVRLQEFTGVPSA</sequence>
<dbReference type="KEGG" id="aym:YM304_00110"/>
<dbReference type="InterPro" id="IPR036291">
    <property type="entry name" value="NAD(P)-bd_dom_sf"/>
</dbReference>
<dbReference type="Proteomes" id="UP000011863">
    <property type="component" value="Chromosome"/>
</dbReference>
<name>A0A6C7E4Y2_ILUCY</name>
<evidence type="ECO:0000313" key="2">
    <source>
        <dbReference type="Proteomes" id="UP000011863"/>
    </source>
</evidence>
<reference evidence="1 2" key="1">
    <citation type="journal article" date="2013" name="Int. J. Syst. Evol. Microbiol.">
        <title>Ilumatobacter nonamiense sp. nov. and Ilumatobacter coccineum sp. nov., isolated from seashore sand.</title>
        <authorList>
            <person name="Matsumoto A."/>
            <person name="Kasai H."/>
            <person name="Matsuo Y."/>
            <person name="Shizuri Y."/>
            <person name="Ichikawa N."/>
            <person name="Fujita N."/>
            <person name="Omura S."/>
            <person name="Takahashi Y."/>
        </authorList>
    </citation>
    <scope>NUCLEOTIDE SEQUENCE [LARGE SCALE GENOMIC DNA]</scope>
    <source>
        <strain evidence="2">NBRC 103263 / KCTC 29153 / YM16-304</strain>
    </source>
</reference>
<accession>A0A6C7E4Y2</accession>
<dbReference type="AlphaFoldDB" id="A0A6C7E4Y2"/>
<evidence type="ECO:0000313" key="1">
    <source>
        <dbReference type="EMBL" id="BAN00325.1"/>
    </source>
</evidence>
<evidence type="ECO:0008006" key="3">
    <source>
        <dbReference type="Google" id="ProtNLM"/>
    </source>
</evidence>
<dbReference type="RefSeq" id="WP_015439573.1">
    <property type="nucleotide sequence ID" value="NC_020520.1"/>
</dbReference>
<proteinExistence type="predicted"/>
<organism evidence="1 2">
    <name type="scientific">Ilumatobacter coccineus (strain NBRC 103263 / KCTC 29153 / YM16-304)</name>
    <dbReference type="NCBI Taxonomy" id="1313172"/>
    <lineage>
        <taxon>Bacteria</taxon>
        <taxon>Bacillati</taxon>
        <taxon>Actinomycetota</taxon>
        <taxon>Acidimicrobiia</taxon>
        <taxon>Acidimicrobiales</taxon>
        <taxon>Ilumatobacteraceae</taxon>
        <taxon>Ilumatobacter</taxon>
    </lineage>
</organism>
<gene>
    <name evidence="1" type="ORF">YM304_00110</name>
</gene>